<proteinExistence type="predicted"/>
<name>A0A0A9BHR7_ARUDO</name>
<organism evidence="1">
    <name type="scientific">Arundo donax</name>
    <name type="common">Giant reed</name>
    <name type="synonym">Donax arundinaceus</name>
    <dbReference type="NCBI Taxonomy" id="35708"/>
    <lineage>
        <taxon>Eukaryota</taxon>
        <taxon>Viridiplantae</taxon>
        <taxon>Streptophyta</taxon>
        <taxon>Embryophyta</taxon>
        <taxon>Tracheophyta</taxon>
        <taxon>Spermatophyta</taxon>
        <taxon>Magnoliopsida</taxon>
        <taxon>Liliopsida</taxon>
        <taxon>Poales</taxon>
        <taxon>Poaceae</taxon>
        <taxon>PACMAD clade</taxon>
        <taxon>Arundinoideae</taxon>
        <taxon>Arundineae</taxon>
        <taxon>Arundo</taxon>
    </lineage>
</organism>
<dbReference type="EMBL" id="GBRH01237130">
    <property type="protein sequence ID" value="JAD60765.1"/>
    <property type="molecule type" value="Transcribed_RNA"/>
</dbReference>
<accession>A0A0A9BHR7</accession>
<evidence type="ECO:0000313" key="1">
    <source>
        <dbReference type="EMBL" id="JAD60765.1"/>
    </source>
</evidence>
<reference evidence="1" key="2">
    <citation type="journal article" date="2015" name="Data Brief">
        <title>Shoot transcriptome of the giant reed, Arundo donax.</title>
        <authorList>
            <person name="Barrero R.A."/>
            <person name="Guerrero F.D."/>
            <person name="Moolhuijzen P."/>
            <person name="Goolsby J.A."/>
            <person name="Tidwell J."/>
            <person name="Bellgard S.E."/>
            <person name="Bellgard M.I."/>
        </authorList>
    </citation>
    <scope>NUCLEOTIDE SEQUENCE</scope>
    <source>
        <tissue evidence="1">Shoot tissue taken approximately 20 cm above the soil surface</tissue>
    </source>
</reference>
<protein>
    <submittedName>
        <fullName evidence="1">Uncharacterized protein</fullName>
    </submittedName>
</protein>
<sequence length="53" mass="6440">MMNGGWINFCVMDAFLKMFSCHQHNLDRFKQRVDGQIRHQYFDNSISVNHFFQ</sequence>
<reference evidence="1" key="1">
    <citation type="submission" date="2014-09" db="EMBL/GenBank/DDBJ databases">
        <authorList>
            <person name="Magalhaes I.L.F."/>
            <person name="Oliveira U."/>
            <person name="Santos F.R."/>
            <person name="Vidigal T.H.D.A."/>
            <person name="Brescovit A.D."/>
            <person name="Santos A.J."/>
        </authorList>
    </citation>
    <scope>NUCLEOTIDE SEQUENCE</scope>
    <source>
        <tissue evidence="1">Shoot tissue taken approximately 20 cm above the soil surface</tissue>
    </source>
</reference>
<dbReference type="AlphaFoldDB" id="A0A0A9BHR7"/>